<dbReference type="InterPro" id="IPR029058">
    <property type="entry name" value="AB_hydrolase_fold"/>
</dbReference>
<dbReference type="GO" id="GO:0016787">
    <property type="term" value="F:hydrolase activity"/>
    <property type="evidence" value="ECO:0007669"/>
    <property type="project" value="UniProtKB-KW"/>
</dbReference>
<protein>
    <submittedName>
        <fullName evidence="3">Alpha/beta hydrolase</fullName>
    </submittedName>
</protein>
<sequence>MRVDERLRHPELFGDLVQRRVGKTQIVEKVRRGFENASSLEVGDRFSDLLSLRFGWVHGEASFQQSGNPTDKYTFLLYFDSMNLHPAIEALVADPRMTVRVPPAHIPLDRIRNAANAAMTVGPAPKMAAVQDLRLGSDGETVPVRVYRPTAALPNQAIVFCHGGGFVWGSLDTHDGLCRRMADRTRSTIVSVDYRLSPDAPFPAAETDVLLAATAVLEGKIAGLDRGCAVSLCGDSAGGYLACDATSRLVSKGLRPHRLVLIYPALDPDCGTDSHERNGAGPVLTSEAMRWFWAAHGIPAGRHFRDLGNLPDFPPAFLLNADRDPLCDEGQMLLTDLKAAGVDAVGTTAVGMVHGFLSLPLPEDVRSRWENEAFDYLA</sequence>
<organism evidence="3 4">
    <name type="scientific">Aquibium carbonis</name>
    <dbReference type="NCBI Taxonomy" id="2495581"/>
    <lineage>
        <taxon>Bacteria</taxon>
        <taxon>Pseudomonadati</taxon>
        <taxon>Pseudomonadota</taxon>
        <taxon>Alphaproteobacteria</taxon>
        <taxon>Hyphomicrobiales</taxon>
        <taxon>Phyllobacteriaceae</taxon>
        <taxon>Aquibium</taxon>
    </lineage>
</organism>
<name>A0A429Z1W9_9HYPH</name>
<dbReference type="OrthoDB" id="9806180at2"/>
<dbReference type="PANTHER" id="PTHR48081:SF8">
    <property type="entry name" value="ALPHA_BETA HYDROLASE FOLD-3 DOMAIN-CONTAINING PROTEIN-RELATED"/>
    <property type="match status" value="1"/>
</dbReference>
<dbReference type="InterPro" id="IPR013094">
    <property type="entry name" value="AB_hydrolase_3"/>
</dbReference>
<dbReference type="SUPFAM" id="SSF53474">
    <property type="entry name" value="alpha/beta-Hydrolases"/>
    <property type="match status" value="1"/>
</dbReference>
<feature type="domain" description="Alpha/beta hydrolase fold-3" evidence="2">
    <location>
        <begin position="158"/>
        <end position="357"/>
    </location>
</feature>
<evidence type="ECO:0000313" key="3">
    <source>
        <dbReference type="EMBL" id="RST87693.1"/>
    </source>
</evidence>
<evidence type="ECO:0000256" key="1">
    <source>
        <dbReference type="ARBA" id="ARBA00022801"/>
    </source>
</evidence>
<keyword evidence="1 3" id="KW-0378">Hydrolase</keyword>
<accession>A0A429Z1W9</accession>
<dbReference type="AlphaFoldDB" id="A0A429Z1W9"/>
<dbReference type="Pfam" id="PF07859">
    <property type="entry name" value="Abhydrolase_3"/>
    <property type="match status" value="1"/>
</dbReference>
<dbReference type="Gene3D" id="3.40.50.1820">
    <property type="entry name" value="alpha/beta hydrolase"/>
    <property type="match status" value="1"/>
</dbReference>
<dbReference type="Proteomes" id="UP000278398">
    <property type="component" value="Unassembled WGS sequence"/>
</dbReference>
<dbReference type="EMBL" id="RWKW01000012">
    <property type="protein sequence ID" value="RST87693.1"/>
    <property type="molecule type" value="Genomic_DNA"/>
</dbReference>
<evidence type="ECO:0000259" key="2">
    <source>
        <dbReference type="Pfam" id="PF07859"/>
    </source>
</evidence>
<evidence type="ECO:0000313" key="4">
    <source>
        <dbReference type="Proteomes" id="UP000278398"/>
    </source>
</evidence>
<keyword evidence="4" id="KW-1185">Reference proteome</keyword>
<dbReference type="InterPro" id="IPR050300">
    <property type="entry name" value="GDXG_lipolytic_enzyme"/>
</dbReference>
<comment type="caution">
    <text evidence="3">The sequence shown here is derived from an EMBL/GenBank/DDBJ whole genome shotgun (WGS) entry which is preliminary data.</text>
</comment>
<gene>
    <name evidence="3" type="ORF">EJC49_04075</name>
</gene>
<reference evidence="3 4" key="1">
    <citation type="submission" date="2018-12" db="EMBL/GenBank/DDBJ databases">
        <title>Mesorhizobium carbonis sp. nov., isolated from coal mine water.</title>
        <authorList>
            <person name="Xin W."/>
            <person name="Xu Z."/>
            <person name="Xiang F."/>
            <person name="Zhang J."/>
            <person name="Xi L."/>
            <person name="Liu J."/>
        </authorList>
    </citation>
    <scope>NUCLEOTIDE SEQUENCE [LARGE SCALE GENOMIC DNA]</scope>
    <source>
        <strain evidence="3 4">B2.3</strain>
    </source>
</reference>
<dbReference type="PANTHER" id="PTHR48081">
    <property type="entry name" value="AB HYDROLASE SUPERFAMILY PROTEIN C4A8.06C"/>
    <property type="match status" value="1"/>
</dbReference>
<proteinExistence type="predicted"/>